<evidence type="ECO:0000259" key="7">
    <source>
        <dbReference type="SMART" id="SM01002"/>
    </source>
</evidence>
<feature type="domain" description="Alanine dehydrogenase/pyridine nucleotide transhydrogenase N-terminal" evidence="8">
    <location>
        <begin position="12"/>
        <end position="152"/>
    </location>
</feature>
<evidence type="ECO:0000256" key="1">
    <source>
        <dbReference type="ARBA" id="ARBA00012943"/>
    </source>
</evidence>
<reference evidence="9" key="1">
    <citation type="journal article" date="2005" name="Environ. Microbiol.">
        <title>Genetic and functional properties of uncultivated thermophilic crenarchaeotes from a subsurface gold mine as revealed by analysis of genome fragments.</title>
        <authorList>
            <person name="Nunoura T."/>
            <person name="Hirayama H."/>
            <person name="Takami H."/>
            <person name="Oida H."/>
            <person name="Nishi S."/>
            <person name="Shimamura S."/>
            <person name="Suzuki Y."/>
            <person name="Inagaki F."/>
            <person name="Takai K."/>
            <person name="Nealson K.H."/>
            <person name="Horikoshi K."/>
        </authorList>
    </citation>
    <scope>NUCLEOTIDE SEQUENCE</scope>
</reference>
<dbReference type="InterPro" id="IPR036291">
    <property type="entry name" value="NAD(P)-bd_dom_sf"/>
</dbReference>
<dbReference type="InterPro" id="IPR007698">
    <property type="entry name" value="AlaDH/PNT_NAD(H)-bd"/>
</dbReference>
<evidence type="ECO:0000256" key="4">
    <source>
        <dbReference type="ARBA" id="ARBA00022967"/>
    </source>
</evidence>
<reference evidence="9" key="2">
    <citation type="journal article" date="2012" name="PLoS ONE">
        <title>A Deeply Branching Thermophilic Bacterium with an Ancient Acetyl-CoA Pathway Dominates a Subsurface Ecosystem.</title>
        <authorList>
            <person name="Takami H."/>
            <person name="Noguchi H."/>
            <person name="Takaki Y."/>
            <person name="Uchiyama I."/>
            <person name="Toyoda A."/>
            <person name="Nishi S."/>
            <person name="Chee G.-J."/>
            <person name="Arai W."/>
            <person name="Nunoura T."/>
            <person name="Itoh T."/>
            <person name="Hattori M."/>
            <person name="Takai K."/>
        </authorList>
    </citation>
    <scope>NUCLEOTIDE SEQUENCE</scope>
</reference>
<feature type="domain" description="Alanine dehydrogenase/pyridine nucleotide transhydrogenase NAD(H)-binding" evidence="7">
    <location>
        <begin position="161"/>
        <end position="318"/>
    </location>
</feature>
<evidence type="ECO:0000256" key="3">
    <source>
        <dbReference type="ARBA" id="ARBA00022857"/>
    </source>
</evidence>
<dbReference type="SUPFAM" id="SSF52283">
    <property type="entry name" value="Formate/glycerate dehydrogenase catalytic domain-like"/>
    <property type="match status" value="1"/>
</dbReference>
<name>H5SQ01_9ZZZZ</name>
<evidence type="ECO:0000259" key="8">
    <source>
        <dbReference type="SMART" id="SM01003"/>
    </source>
</evidence>
<evidence type="ECO:0000256" key="6">
    <source>
        <dbReference type="ARBA" id="ARBA00048202"/>
    </source>
</evidence>
<keyword evidence="3" id="KW-0521">NADP</keyword>
<evidence type="ECO:0000256" key="5">
    <source>
        <dbReference type="ARBA" id="ARBA00023027"/>
    </source>
</evidence>
<dbReference type="EC" id="7.1.1.1" evidence="1"/>
<dbReference type="GO" id="GO:0006740">
    <property type="term" value="P:NADPH regeneration"/>
    <property type="evidence" value="ECO:0007669"/>
    <property type="project" value="TreeGrafter"/>
</dbReference>
<dbReference type="EMBL" id="AP011797">
    <property type="protein sequence ID" value="BAL58237.1"/>
    <property type="molecule type" value="Genomic_DNA"/>
</dbReference>
<keyword evidence="5" id="KW-0520">NAD</keyword>
<dbReference type="Pfam" id="PF05222">
    <property type="entry name" value="AlaDh_PNT_N"/>
    <property type="match status" value="1"/>
</dbReference>
<dbReference type="AlphaFoldDB" id="H5SQ01"/>
<dbReference type="Pfam" id="PF01262">
    <property type="entry name" value="AlaDh_PNT_C"/>
    <property type="match status" value="1"/>
</dbReference>
<dbReference type="SMART" id="SM01003">
    <property type="entry name" value="AlaDh_PNT_N"/>
    <property type="match status" value="1"/>
</dbReference>
<accession>H5SQ01</accession>
<dbReference type="GO" id="GO:0005886">
    <property type="term" value="C:plasma membrane"/>
    <property type="evidence" value="ECO:0007669"/>
    <property type="project" value="TreeGrafter"/>
</dbReference>
<dbReference type="InterPro" id="IPR007886">
    <property type="entry name" value="AlaDH/PNT_N"/>
</dbReference>
<protein>
    <recommendedName>
        <fullName evidence="1">proton-translocating NAD(P)(+) transhydrogenase</fullName>
        <ecNumber evidence="1">7.1.1.1</ecNumber>
    </recommendedName>
</protein>
<sequence length="381" mass="41165">MVYINIVMKVIGVLRETFPGEKRVSLTPHDAGVLRKHGFEVLVERGAGEMAGFADEEYEKEGARVLEKGEVAGSSEIILNVRAGGANPEKWREQLSVLQENQVLIGFLDPLWRPDLVLPLAEKGIISFALELIPRITKAQSMDALTSMGLIAGYRAVMLAATFLSRLFPMMITAGGTIAPAKVFVIGAGVAGLEAMGISKRLGAVVTGYDIRASAKEEVESVGAKFLDVHSIKNGDGTVQDFLKMEREAIARQVKESDVIITTALIPSKRAPVIITEEMVETMKSGSVIIDLAAERGGNCEVTVPGAVISKNGVTVAGPVNIASDVPYHASQMLSRNLTNLLLHMHDERGEIKWDDEIVREMLLTKNGELVNKKIKNLLGG</sequence>
<dbReference type="GO" id="GO:0050661">
    <property type="term" value="F:NADP binding"/>
    <property type="evidence" value="ECO:0007669"/>
    <property type="project" value="TreeGrafter"/>
</dbReference>
<dbReference type="GO" id="GO:0008750">
    <property type="term" value="F:proton-translocating NAD(P)+ transhydrogenase activity"/>
    <property type="evidence" value="ECO:0007669"/>
    <property type="project" value="UniProtKB-EC"/>
</dbReference>
<keyword evidence="4" id="KW-1278">Translocase</keyword>
<comment type="catalytic activity">
    <reaction evidence="6">
        <text>NAD(+) + NADPH + H(+)(in) = NADH + NADP(+) + H(+)(out)</text>
        <dbReference type="Rhea" id="RHEA:47992"/>
        <dbReference type="ChEBI" id="CHEBI:15378"/>
        <dbReference type="ChEBI" id="CHEBI:57540"/>
        <dbReference type="ChEBI" id="CHEBI:57783"/>
        <dbReference type="ChEBI" id="CHEBI:57945"/>
        <dbReference type="ChEBI" id="CHEBI:58349"/>
        <dbReference type="EC" id="7.1.1.1"/>
    </reaction>
</comment>
<proteinExistence type="predicted"/>
<evidence type="ECO:0000256" key="2">
    <source>
        <dbReference type="ARBA" id="ARBA00022741"/>
    </source>
</evidence>
<evidence type="ECO:0000313" key="9">
    <source>
        <dbReference type="EMBL" id="BAL58237.1"/>
    </source>
</evidence>
<gene>
    <name evidence="9" type="ORF">HGMM_F55D02C37</name>
</gene>
<organism evidence="9">
    <name type="scientific">uncultured prokaryote</name>
    <dbReference type="NCBI Taxonomy" id="198431"/>
    <lineage>
        <taxon>unclassified sequences</taxon>
        <taxon>environmental samples</taxon>
    </lineage>
</organism>
<dbReference type="PANTHER" id="PTHR10160:SF19">
    <property type="entry name" value="PROTON-TRANSLOCATING NAD(P)(+) TRANSHYDROGENASE"/>
    <property type="match status" value="1"/>
</dbReference>
<keyword evidence="2" id="KW-0547">Nucleotide-binding</keyword>
<dbReference type="SUPFAM" id="SSF51735">
    <property type="entry name" value="NAD(P)-binding Rossmann-fold domains"/>
    <property type="match status" value="1"/>
</dbReference>
<dbReference type="PANTHER" id="PTHR10160">
    <property type="entry name" value="NAD(P) TRANSHYDROGENASE"/>
    <property type="match status" value="1"/>
</dbReference>
<dbReference type="Gene3D" id="3.40.50.720">
    <property type="entry name" value="NAD(P)-binding Rossmann-like Domain"/>
    <property type="match status" value="2"/>
</dbReference>
<dbReference type="SMART" id="SM01002">
    <property type="entry name" value="AlaDh_PNT_C"/>
    <property type="match status" value="1"/>
</dbReference>
<dbReference type="CDD" id="cd05304">
    <property type="entry name" value="Rubrum_tdh"/>
    <property type="match status" value="1"/>
</dbReference>